<dbReference type="Proteomes" id="UP000494106">
    <property type="component" value="Unassembled WGS sequence"/>
</dbReference>
<name>A0A8S0YL36_ARCPL</name>
<dbReference type="AlphaFoldDB" id="A0A8S0YL36"/>
<proteinExistence type="predicted"/>
<feature type="chain" id="PRO_5035773294" evidence="2">
    <location>
        <begin position="22"/>
        <end position="117"/>
    </location>
</feature>
<feature type="region of interest" description="Disordered" evidence="1">
    <location>
        <begin position="92"/>
        <end position="117"/>
    </location>
</feature>
<gene>
    <name evidence="3" type="ORF">APLA_LOCUS100</name>
</gene>
<evidence type="ECO:0000256" key="1">
    <source>
        <dbReference type="SAM" id="MobiDB-lite"/>
    </source>
</evidence>
<evidence type="ECO:0000313" key="4">
    <source>
        <dbReference type="Proteomes" id="UP000494106"/>
    </source>
</evidence>
<organism evidence="3 4">
    <name type="scientific">Arctia plantaginis</name>
    <name type="common">Wood tiger moth</name>
    <name type="synonym">Phalaena plantaginis</name>
    <dbReference type="NCBI Taxonomy" id="874455"/>
    <lineage>
        <taxon>Eukaryota</taxon>
        <taxon>Metazoa</taxon>
        <taxon>Ecdysozoa</taxon>
        <taxon>Arthropoda</taxon>
        <taxon>Hexapoda</taxon>
        <taxon>Insecta</taxon>
        <taxon>Pterygota</taxon>
        <taxon>Neoptera</taxon>
        <taxon>Endopterygota</taxon>
        <taxon>Lepidoptera</taxon>
        <taxon>Glossata</taxon>
        <taxon>Ditrysia</taxon>
        <taxon>Noctuoidea</taxon>
        <taxon>Erebidae</taxon>
        <taxon>Arctiinae</taxon>
        <taxon>Arctia</taxon>
    </lineage>
</organism>
<protein>
    <submittedName>
        <fullName evidence="3">Uncharacterized protein</fullName>
    </submittedName>
</protein>
<reference evidence="3 4" key="1">
    <citation type="submission" date="2020-04" db="EMBL/GenBank/DDBJ databases">
        <authorList>
            <person name="Wallbank WR R."/>
            <person name="Pardo Diaz C."/>
            <person name="Kozak K."/>
            <person name="Martin S."/>
            <person name="Jiggins C."/>
            <person name="Moest M."/>
            <person name="Warren A I."/>
            <person name="Byers J.R.P. K."/>
            <person name="Montejo-Kovacevich G."/>
            <person name="Yen C E."/>
        </authorList>
    </citation>
    <scope>NUCLEOTIDE SEQUENCE [LARGE SCALE GENOMIC DNA]</scope>
</reference>
<accession>A0A8S0YL36</accession>
<sequence length="117" mass="12485">MVRGIVLCWLVGGLLFGQIWGISMPYQSEGHPLTLVSELTSRLGSHPARLQDARLSLPSPQDLEAIKKVAQILIMLGQQVIPAIIGEPQISPVPGEPIPAGENITSDPVTLDKQASS</sequence>
<comment type="caution">
    <text evidence="3">The sequence shown here is derived from an EMBL/GenBank/DDBJ whole genome shotgun (WGS) entry which is preliminary data.</text>
</comment>
<feature type="compositionally biased region" description="Polar residues" evidence="1">
    <location>
        <begin position="103"/>
        <end position="117"/>
    </location>
</feature>
<feature type="signal peptide" evidence="2">
    <location>
        <begin position="1"/>
        <end position="21"/>
    </location>
</feature>
<evidence type="ECO:0000313" key="3">
    <source>
        <dbReference type="EMBL" id="CAB3219849.1"/>
    </source>
</evidence>
<keyword evidence="4" id="KW-1185">Reference proteome</keyword>
<keyword evidence="2" id="KW-0732">Signal</keyword>
<evidence type="ECO:0000256" key="2">
    <source>
        <dbReference type="SAM" id="SignalP"/>
    </source>
</evidence>
<dbReference type="OrthoDB" id="7960203at2759"/>
<dbReference type="EMBL" id="CADEBC010000014">
    <property type="protein sequence ID" value="CAB3219849.1"/>
    <property type="molecule type" value="Genomic_DNA"/>
</dbReference>